<dbReference type="STRING" id="246437.L9L0U7"/>
<evidence type="ECO:0000313" key="2">
    <source>
        <dbReference type="EMBL" id="ELW68384.1"/>
    </source>
</evidence>
<dbReference type="Proteomes" id="UP000011518">
    <property type="component" value="Unassembled WGS sequence"/>
</dbReference>
<feature type="domain" description="Large ribosomal subunit protein uL6 N-terminal" evidence="1">
    <location>
        <begin position="1"/>
        <end position="34"/>
    </location>
</feature>
<dbReference type="GO" id="GO:0005840">
    <property type="term" value="C:ribosome"/>
    <property type="evidence" value="ECO:0007669"/>
    <property type="project" value="UniProtKB-KW"/>
</dbReference>
<evidence type="ECO:0000313" key="3">
    <source>
        <dbReference type="Proteomes" id="UP000011518"/>
    </source>
</evidence>
<protein>
    <submittedName>
        <fullName evidence="2">60S ribosomal protein L6</fullName>
    </submittedName>
</protein>
<keyword evidence="3" id="KW-1185">Reference proteome</keyword>
<dbReference type="AlphaFoldDB" id="L9L0U7"/>
<keyword evidence="2" id="KW-0689">Ribosomal protein</keyword>
<reference evidence="3" key="2">
    <citation type="journal article" date="2013" name="Nat. Commun.">
        <title>Genome of the Chinese tree shrew.</title>
        <authorList>
            <person name="Fan Y."/>
            <person name="Huang Z.Y."/>
            <person name="Cao C.C."/>
            <person name="Chen C.S."/>
            <person name="Chen Y.X."/>
            <person name="Fan D.D."/>
            <person name="He J."/>
            <person name="Hou H.L."/>
            <person name="Hu L."/>
            <person name="Hu X.T."/>
            <person name="Jiang X.T."/>
            <person name="Lai R."/>
            <person name="Lang Y.S."/>
            <person name="Liang B."/>
            <person name="Liao S.G."/>
            <person name="Mu D."/>
            <person name="Ma Y.Y."/>
            <person name="Niu Y.Y."/>
            <person name="Sun X.Q."/>
            <person name="Xia J.Q."/>
            <person name="Xiao J."/>
            <person name="Xiong Z.Q."/>
            <person name="Xu L."/>
            <person name="Yang L."/>
            <person name="Zhang Y."/>
            <person name="Zhao W."/>
            <person name="Zhao X.D."/>
            <person name="Zheng Y.T."/>
            <person name="Zhou J.M."/>
            <person name="Zhu Y.B."/>
            <person name="Zhang G.J."/>
            <person name="Wang J."/>
            <person name="Yao Y.G."/>
        </authorList>
    </citation>
    <scope>NUCLEOTIDE SEQUENCE [LARGE SCALE GENOMIC DNA]</scope>
</reference>
<sequence>MYSRRAVYKRKYSVTKSRIKKKKKEKIFATVTKPVGGDENGGTRVVKLRKMPKYYPTEDVPQKLLSHGKNPSVNEVTVEQLVQQYPHVTFSTVLQDCKRTLERAYQMGWTPNTSAASS</sequence>
<accession>L9L0U7</accession>
<gene>
    <name evidence="2" type="ORF">TREES_T100008923</name>
</gene>
<dbReference type="Pfam" id="PF03868">
    <property type="entry name" value="Ribosomal_L6e_N"/>
    <property type="match status" value="1"/>
</dbReference>
<organism evidence="2 3">
    <name type="scientific">Tupaia chinensis</name>
    <name type="common">Chinese tree shrew</name>
    <name type="synonym">Tupaia belangeri chinensis</name>
    <dbReference type="NCBI Taxonomy" id="246437"/>
    <lineage>
        <taxon>Eukaryota</taxon>
        <taxon>Metazoa</taxon>
        <taxon>Chordata</taxon>
        <taxon>Craniata</taxon>
        <taxon>Vertebrata</taxon>
        <taxon>Euteleostomi</taxon>
        <taxon>Mammalia</taxon>
        <taxon>Eutheria</taxon>
        <taxon>Euarchontoglires</taxon>
        <taxon>Scandentia</taxon>
        <taxon>Tupaiidae</taxon>
        <taxon>Tupaia</taxon>
    </lineage>
</organism>
<dbReference type="GO" id="GO:0003735">
    <property type="term" value="F:structural constituent of ribosome"/>
    <property type="evidence" value="ECO:0007669"/>
    <property type="project" value="InterPro"/>
</dbReference>
<name>L9L0U7_TUPCH</name>
<dbReference type="InterPro" id="IPR005568">
    <property type="entry name" value="Ribosomal_uL6_N"/>
</dbReference>
<reference evidence="3" key="1">
    <citation type="submission" date="2012-07" db="EMBL/GenBank/DDBJ databases">
        <title>Genome of the Chinese tree shrew, a rising model animal genetically related to primates.</title>
        <authorList>
            <person name="Zhang G."/>
            <person name="Fan Y."/>
            <person name="Yao Y."/>
            <person name="Huang Z."/>
        </authorList>
    </citation>
    <scope>NUCLEOTIDE SEQUENCE [LARGE SCALE GENOMIC DNA]</scope>
</reference>
<proteinExistence type="predicted"/>
<dbReference type="InParanoid" id="L9L0U7"/>
<keyword evidence="2" id="KW-0687">Ribonucleoprotein</keyword>
<evidence type="ECO:0000259" key="1">
    <source>
        <dbReference type="Pfam" id="PF03868"/>
    </source>
</evidence>
<dbReference type="eggNOG" id="KOG1947">
    <property type="taxonomic scope" value="Eukaryota"/>
</dbReference>
<dbReference type="EMBL" id="KB320573">
    <property type="protein sequence ID" value="ELW68384.1"/>
    <property type="molecule type" value="Genomic_DNA"/>
</dbReference>
<dbReference type="GO" id="GO:0006412">
    <property type="term" value="P:translation"/>
    <property type="evidence" value="ECO:0007669"/>
    <property type="project" value="InterPro"/>
</dbReference>